<name>A0A8H7YNY0_AJECA</name>
<evidence type="ECO:0000313" key="1">
    <source>
        <dbReference type="EMBL" id="KAG5295839.1"/>
    </source>
</evidence>
<proteinExistence type="predicted"/>
<protein>
    <submittedName>
        <fullName evidence="1">Uncharacterized protein</fullName>
    </submittedName>
</protein>
<accession>A0A8H7YNY0</accession>
<gene>
    <name evidence="1" type="ORF">I7I52_06253</name>
</gene>
<reference evidence="1 2" key="1">
    <citation type="submission" date="2021-01" db="EMBL/GenBank/DDBJ databases">
        <title>Chromosome-level genome assembly of a human fungal pathogen reveals clustering of transcriptionally co-regulated genes.</title>
        <authorList>
            <person name="Voorhies M."/>
            <person name="Cohen S."/>
            <person name="Shea T.P."/>
            <person name="Petrus S."/>
            <person name="Munoz J.F."/>
            <person name="Poplawski S."/>
            <person name="Goldman W.E."/>
            <person name="Michael T."/>
            <person name="Cuomo C.A."/>
            <person name="Sil A."/>
            <person name="Beyhan S."/>
        </authorList>
    </citation>
    <scope>NUCLEOTIDE SEQUENCE [LARGE SCALE GENOMIC DNA]</scope>
    <source>
        <strain evidence="1 2">G184AR</strain>
    </source>
</reference>
<evidence type="ECO:0000313" key="2">
    <source>
        <dbReference type="Proteomes" id="UP000670092"/>
    </source>
</evidence>
<organism evidence="1 2">
    <name type="scientific">Ajellomyces capsulatus</name>
    <name type="common">Darling's disease fungus</name>
    <name type="synonym">Histoplasma capsulatum</name>
    <dbReference type="NCBI Taxonomy" id="5037"/>
    <lineage>
        <taxon>Eukaryota</taxon>
        <taxon>Fungi</taxon>
        <taxon>Dikarya</taxon>
        <taxon>Ascomycota</taxon>
        <taxon>Pezizomycotina</taxon>
        <taxon>Eurotiomycetes</taxon>
        <taxon>Eurotiomycetidae</taxon>
        <taxon>Onygenales</taxon>
        <taxon>Ajellomycetaceae</taxon>
        <taxon>Histoplasma</taxon>
    </lineage>
</organism>
<dbReference type="Proteomes" id="UP000670092">
    <property type="component" value="Unassembled WGS sequence"/>
</dbReference>
<dbReference type="AlphaFoldDB" id="A0A8H7YNY0"/>
<dbReference type="EMBL" id="JAEVHI010000003">
    <property type="protein sequence ID" value="KAG5295839.1"/>
    <property type="molecule type" value="Genomic_DNA"/>
</dbReference>
<comment type="caution">
    <text evidence="1">The sequence shown here is derived from an EMBL/GenBank/DDBJ whole genome shotgun (WGS) entry which is preliminary data.</text>
</comment>
<dbReference type="VEuPathDB" id="FungiDB:I7I52_06253"/>
<sequence>MIASAVWDGSTAVARICKCRLTLRWDTMPKHRNNRNVSHSFHIEYNIILAPTDGPKHMRFWGSEPNSVAKGPVMALHQVSTFSWSPKQVLNNPHGLVIWIFDNIE</sequence>